<dbReference type="GO" id="GO:0000272">
    <property type="term" value="P:polysaccharide catabolic process"/>
    <property type="evidence" value="ECO:0007669"/>
    <property type="project" value="UniProtKB-KW"/>
</dbReference>
<name>G5AGI1_PHYSP</name>
<proteinExistence type="inferred from homology"/>
<evidence type="ECO:0000313" key="11">
    <source>
        <dbReference type="EMBL" id="EGZ05261.1"/>
    </source>
</evidence>
<keyword evidence="4 11" id="KW-0378">Hydrolase</keyword>
<dbReference type="GO" id="GO:0071555">
    <property type="term" value="P:cell wall organization"/>
    <property type="evidence" value="ECO:0007669"/>
    <property type="project" value="UniProtKB-KW"/>
</dbReference>
<dbReference type="EMBL" id="JH159167">
    <property type="protein sequence ID" value="EGZ05261.1"/>
    <property type="molecule type" value="Genomic_DNA"/>
</dbReference>
<protein>
    <recommendedName>
        <fullName evidence="3">glucan endo-1,3-beta-D-glucosidase</fullName>
        <ecNumber evidence="3">3.2.1.39</ecNumber>
    </recommendedName>
</protein>
<dbReference type="GO" id="GO:0042973">
    <property type="term" value="F:glucan endo-1,3-beta-D-glucosidase activity"/>
    <property type="evidence" value="ECO:0007669"/>
    <property type="project" value="UniProtKB-EC"/>
</dbReference>
<dbReference type="InterPro" id="IPR040451">
    <property type="entry name" value="GH81_N"/>
</dbReference>
<dbReference type="InParanoid" id="G5AGI1"/>
<evidence type="ECO:0000256" key="7">
    <source>
        <dbReference type="ARBA" id="ARBA00023316"/>
    </source>
</evidence>
<gene>
    <name evidence="11" type="ORF">PHYSODRAFT_250895</name>
</gene>
<dbReference type="KEGG" id="psoj:PHYSODRAFT_250895"/>
<keyword evidence="7" id="KW-0961">Cell wall biogenesis/degradation</keyword>
<dbReference type="Gene3D" id="2.70.98.30">
    <property type="entry name" value="Golgi alpha-mannosidase II, domain 4"/>
    <property type="match status" value="1"/>
</dbReference>
<dbReference type="PANTHER" id="PTHR31983">
    <property type="entry name" value="ENDO-1,3(4)-BETA-GLUCANASE 1"/>
    <property type="match status" value="1"/>
</dbReference>
<feature type="domain" description="Glycosyl hydrolase family 81 C-terminal" evidence="10">
    <location>
        <begin position="478"/>
        <end position="511"/>
    </location>
</feature>
<dbReference type="AlphaFoldDB" id="G5AGI1"/>
<comment type="similarity">
    <text evidence="2">Belongs to the glycosyl hydrolase 81 family.</text>
</comment>
<dbReference type="EC" id="3.2.1.39" evidence="3"/>
<dbReference type="InterPro" id="IPR040720">
    <property type="entry name" value="GH81_C"/>
</dbReference>
<evidence type="ECO:0000259" key="10">
    <source>
        <dbReference type="Pfam" id="PF17652"/>
    </source>
</evidence>
<dbReference type="GO" id="GO:0052861">
    <property type="term" value="F:endo-1,3(4)-beta-glucanase activity"/>
    <property type="evidence" value="ECO:0007669"/>
    <property type="project" value="InterPro"/>
</dbReference>
<evidence type="ECO:0000256" key="4">
    <source>
        <dbReference type="ARBA" id="ARBA00022801"/>
    </source>
</evidence>
<keyword evidence="6" id="KW-0326">Glycosidase</keyword>
<evidence type="ECO:0000313" key="12">
    <source>
        <dbReference type="Proteomes" id="UP000002640"/>
    </source>
</evidence>
<organism evidence="11 12">
    <name type="scientific">Phytophthora sojae (strain P6497)</name>
    <name type="common">Soybean stem and root rot agent</name>
    <name type="synonym">Phytophthora megasperma f. sp. glycines</name>
    <dbReference type="NCBI Taxonomy" id="1094619"/>
    <lineage>
        <taxon>Eukaryota</taxon>
        <taxon>Sar</taxon>
        <taxon>Stramenopiles</taxon>
        <taxon>Oomycota</taxon>
        <taxon>Peronosporomycetes</taxon>
        <taxon>Peronosporales</taxon>
        <taxon>Peronosporaceae</taxon>
        <taxon>Phytophthora</taxon>
    </lineage>
</organism>
<evidence type="ECO:0000256" key="1">
    <source>
        <dbReference type="ARBA" id="ARBA00000382"/>
    </source>
</evidence>
<dbReference type="PANTHER" id="PTHR31983:SF0">
    <property type="entry name" value="GLUCAN ENDO-1,3-BETA-D-GLUCOSIDASE 2"/>
    <property type="match status" value="1"/>
</dbReference>
<dbReference type="RefSeq" id="XP_009539182.1">
    <property type="nucleotide sequence ID" value="XM_009540887.1"/>
</dbReference>
<dbReference type="Proteomes" id="UP000002640">
    <property type="component" value="Unassembled WGS sequence"/>
</dbReference>
<dbReference type="PROSITE" id="PS52008">
    <property type="entry name" value="GH81"/>
    <property type="match status" value="1"/>
</dbReference>
<keyword evidence="8" id="KW-0624">Polysaccharide degradation</keyword>
<evidence type="ECO:0000256" key="6">
    <source>
        <dbReference type="ARBA" id="ARBA00023295"/>
    </source>
</evidence>
<feature type="domain" description="Glycosyl hydrolase family 81 N-terminal" evidence="9">
    <location>
        <begin position="306"/>
        <end position="363"/>
    </location>
</feature>
<evidence type="ECO:0000256" key="8">
    <source>
        <dbReference type="ARBA" id="ARBA00023326"/>
    </source>
</evidence>
<sequence>MRSRGSYVLARLEQFFDDTIVLASRNGELPVVEALREYASYIALTESFFEAVRWYSLVRDHREIVRLLASNISAEALVQAITRCVSPSRAGMDAVRVLSNQLMLAINEFAASVIDEDPRGFVINPVLDEEIIEAGRTGAIQTGGMRWKEPMMRWRWKMEHTRDFGCQLLVRFTLQDEKEPDENGIVVDAQFTPNSATSATGDGALQCVFPAALPGFYELEGKIIAHDSNAAIQPIWPNPYSLQMVVDNAPFGMSVSYPYRNRFSGSSSGNNGAVKFYAHGQVREFMFSAVEMQQKPNFQVVDWADQGMVYTSMKYSGLTPRLVSSAATSSVNGQPLGGQVRGSKFVIAYNSGQKWVIYALSSDGRMEDCSVGLLHFAMKHQVESIDTSAGARKAFTTPGGSADPVWEIKETQPVPEDFYPARKIAFAVAQQQRVLDHLREDINAAWSIPLDGSYYFNGKAAQKYASLCLIANDAVVIYGGIVSSQGLKTKDLNSDFGNTMYNDHHFHYGYWGKDQESTSEDVNFAFGMYMFGKATNNAALEAVGKLMTRVNAHAIKAYFLIEDANQIHPTNFRLNKVTGIFFDNKFVKEEWEQVLNKETIVTREDTWLSLLYASFAMVDKQRALGVLQKAKMDDGLSRSWALYMAASFAE</sequence>
<dbReference type="Gene3D" id="1.10.287.1170">
    <property type="entry name" value="glycoside hydrolase family 81 endo-[beta] glucanase"/>
    <property type="match status" value="1"/>
</dbReference>
<dbReference type="GeneID" id="20638102"/>
<dbReference type="Gene3D" id="1.20.5.420">
    <property type="entry name" value="Immunoglobulin FC, subunit C"/>
    <property type="match status" value="1"/>
</dbReference>
<dbReference type="InterPro" id="IPR005200">
    <property type="entry name" value="Endo-beta-glucanase"/>
</dbReference>
<evidence type="ECO:0000256" key="3">
    <source>
        <dbReference type="ARBA" id="ARBA00012780"/>
    </source>
</evidence>
<feature type="domain" description="Glycosyl hydrolase family 81 C-terminal" evidence="10">
    <location>
        <begin position="512"/>
        <end position="585"/>
    </location>
</feature>
<evidence type="ECO:0000259" key="9">
    <source>
        <dbReference type="Pfam" id="PF03639"/>
    </source>
</evidence>
<keyword evidence="12" id="KW-1185">Reference proteome</keyword>
<evidence type="ECO:0000256" key="2">
    <source>
        <dbReference type="ARBA" id="ARBA00010730"/>
    </source>
</evidence>
<comment type="catalytic activity">
    <reaction evidence="1">
        <text>Hydrolysis of (1-&gt;3)-beta-D-glucosidic linkages in (1-&gt;3)-beta-D-glucans.</text>
        <dbReference type="EC" id="3.2.1.39"/>
    </reaction>
</comment>
<dbReference type="Pfam" id="PF17652">
    <property type="entry name" value="Glyco_hydro81C"/>
    <property type="match status" value="2"/>
</dbReference>
<keyword evidence="5" id="KW-0119">Carbohydrate metabolism</keyword>
<reference evidence="11 12" key="1">
    <citation type="journal article" date="2006" name="Science">
        <title>Phytophthora genome sequences uncover evolutionary origins and mechanisms of pathogenesis.</title>
        <authorList>
            <person name="Tyler B.M."/>
            <person name="Tripathy S."/>
            <person name="Zhang X."/>
            <person name="Dehal P."/>
            <person name="Jiang R.H."/>
            <person name="Aerts A."/>
            <person name="Arredondo F.D."/>
            <person name="Baxter L."/>
            <person name="Bensasson D."/>
            <person name="Beynon J.L."/>
            <person name="Chapman J."/>
            <person name="Damasceno C.M."/>
            <person name="Dorrance A.E."/>
            <person name="Dou D."/>
            <person name="Dickerman A.W."/>
            <person name="Dubchak I.L."/>
            <person name="Garbelotto M."/>
            <person name="Gijzen M."/>
            <person name="Gordon S.G."/>
            <person name="Govers F."/>
            <person name="Grunwald N.J."/>
            <person name="Huang W."/>
            <person name="Ivors K.L."/>
            <person name="Jones R.W."/>
            <person name="Kamoun S."/>
            <person name="Krampis K."/>
            <person name="Lamour K.H."/>
            <person name="Lee M.K."/>
            <person name="McDonald W.H."/>
            <person name="Medina M."/>
            <person name="Meijer H.J."/>
            <person name="Nordberg E.K."/>
            <person name="Maclean D.J."/>
            <person name="Ospina-Giraldo M.D."/>
            <person name="Morris P.F."/>
            <person name="Phuntumart V."/>
            <person name="Putnam N.H."/>
            <person name="Rash S."/>
            <person name="Rose J.K."/>
            <person name="Sakihama Y."/>
            <person name="Salamov A.A."/>
            <person name="Savidor A."/>
            <person name="Scheuring C.F."/>
            <person name="Smith B.M."/>
            <person name="Sobral B.W."/>
            <person name="Terry A."/>
            <person name="Torto-Alalibo T.A."/>
            <person name="Win J."/>
            <person name="Xu Z."/>
            <person name="Zhang H."/>
            <person name="Grigoriev I.V."/>
            <person name="Rokhsar D.S."/>
            <person name="Boore J.L."/>
        </authorList>
    </citation>
    <scope>NUCLEOTIDE SEQUENCE [LARGE SCALE GENOMIC DNA]</scope>
    <source>
        <strain evidence="11 12">P6497</strain>
    </source>
</reference>
<accession>G5AGI1</accession>
<dbReference type="SMR" id="G5AGI1"/>
<evidence type="ECO:0000256" key="5">
    <source>
        <dbReference type="ARBA" id="ARBA00023277"/>
    </source>
</evidence>
<dbReference type="Pfam" id="PF03639">
    <property type="entry name" value="Glyco_hydro_81"/>
    <property type="match status" value="1"/>
</dbReference>